<comment type="caution">
    <text evidence="1">The sequence shown here is derived from an EMBL/GenBank/DDBJ whole genome shotgun (WGS) entry which is preliminary data.</text>
</comment>
<protein>
    <submittedName>
        <fullName evidence="1">Uncharacterized protein</fullName>
    </submittedName>
</protein>
<evidence type="ECO:0000313" key="2">
    <source>
        <dbReference type="Proteomes" id="UP000237000"/>
    </source>
</evidence>
<sequence>MERALHCSHLAIMPSTFEGGLFVSRHVPPYSPSWEKVPSKYKAKILSQVERCFDIGRQQVTKNEL</sequence>
<name>A0A2P5FUD2_TREOI</name>
<dbReference type="AlphaFoldDB" id="A0A2P5FUD2"/>
<gene>
    <name evidence="1" type="ORF">TorRG33x02_027090</name>
</gene>
<reference evidence="2" key="1">
    <citation type="submission" date="2016-06" db="EMBL/GenBank/DDBJ databases">
        <title>Parallel loss of symbiosis genes in relatives of nitrogen-fixing non-legume Parasponia.</title>
        <authorList>
            <person name="Van Velzen R."/>
            <person name="Holmer R."/>
            <person name="Bu F."/>
            <person name="Rutten L."/>
            <person name="Van Zeijl A."/>
            <person name="Liu W."/>
            <person name="Santuari L."/>
            <person name="Cao Q."/>
            <person name="Sharma T."/>
            <person name="Shen D."/>
            <person name="Roswanjaya Y."/>
            <person name="Wardhani T."/>
            <person name="Kalhor M.S."/>
            <person name="Jansen J."/>
            <person name="Van den Hoogen J."/>
            <person name="Gungor B."/>
            <person name="Hartog M."/>
            <person name="Hontelez J."/>
            <person name="Verver J."/>
            <person name="Yang W.-C."/>
            <person name="Schijlen E."/>
            <person name="Repin R."/>
            <person name="Schilthuizen M."/>
            <person name="Schranz E."/>
            <person name="Heidstra R."/>
            <person name="Miyata K."/>
            <person name="Fedorova E."/>
            <person name="Kohlen W."/>
            <person name="Bisseling T."/>
            <person name="Smit S."/>
            <person name="Geurts R."/>
        </authorList>
    </citation>
    <scope>NUCLEOTIDE SEQUENCE [LARGE SCALE GENOMIC DNA]</scope>
    <source>
        <strain evidence="2">cv. RG33-2</strain>
    </source>
</reference>
<evidence type="ECO:0000313" key="1">
    <source>
        <dbReference type="EMBL" id="POO01402.1"/>
    </source>
</evidence>
<dbReference type="Proteomes" id="UP000237000">
    <property type="component" value="Unassembled WGS sequence"/>
</dbReference>
<accession>A0A2P5FUD2</accession>
<dbReference type="InParanoid" id="A0A2P5FUD2"/>
<dbReference type="EMBL" id="JXTC01000008">
    <property type="protein sequence ID" value="POO01402.1"/>
    <property type="molecule type" value="Genomic_DNA"/>
</dbReference>
<dbReference type="OrthoDB" id="10348475at2759"/>
<proteinExistence type="predicted"/>
<organism evidence="1 2">
    <name type="scientific">Trema orientale</name>
    <name type="common">Charcoal tree</name>
    <name type="synonym">Celtis orientalis</name>
    <dbReference type="NCBI Taxonomy" id="63057"/>
    <lineage>
        <taxon>Eukaryota</taxon>
        <taxon>Viridiplantae</taxon>
        <taxon>Streptophyta</taxon>
        <taxon>Embryophyta</taxon>
        <taxon>Tracheophyta</taxon>
        <taxon>Spermatophyta</taxon>
        <taxon>Magnoliopsida</taxon>
        <taxon>eudicotyledons</taxon>
        <taxon>Gunneridae</taxon>
        <taxon>Pentapetalae</taxon>
        <taxon>rosids</taxon>
        <taxon>fabids</taxon>
        <taxon>Rosales</taxon>
        <taxon>Cannabaceae</taxon>
        <taxon>Trema</taxon>
    </lineage>
</organism>
<keyword evidence="2" id="KW-1185">Reference proteome</keyword>